<gene>
    <name evidence="1" type="ORF">GCM10009102_25020</name>
</gene>
<comment type="caution">
    <text evidence="1">The sequence shown here is derived from an EMBL/GenBank/DDBJ whole genome shotgun (WGS) entry which is preliminary data.</text>
</comment>
<proteinExistence type="predicted"/>
<dbReference type="EMBL" id="BAAAES010000009">
    <property type="protein sequence ID" value="GAA0672692.1"/>
    <property type="molecule type" value="Genomic_DNA"/>
</dbReference>
<dbReference type="Proteomes" id="UP001500238">
    <property type="component" value="Unassembled WGS sequence"/>
</dbReference>
<dbReference type="Pfam" id="PF06891">
    <property type="entry name" value="P2_Phage_GpR"/>
    <property type="match status" value="1"/>
</dbReference>
<name>A0ABP3T785_9SPHN</name>
<dbReference type="RefSeq" id="WP_163958390.1">
    <property type="nucleotide sequence ID" value="NZ_BAAAES010000009.1"/>
</dbReference>
<protein>
    <submittedName>
        <fullName evidence="1">Phage tail protein</fullName>
    </submittedName>
</protein>
<organism evidence="1 2">
    <name type="scientific">Sphingomonas insulae</name>
    <dbReference type="NCBI Taxonomy" id="424800"/>
    <lineage>
        <taxon>Bacteria</taxon>
        <taxon>Pseudomonadati</taxon>
        <taxon>Pseudomonadota</taxon>
        <taxon>Alphaproteobacteria</taxon>
        <taxon>Sphingomonadales</taxon>
        <taxon>Sphingomonadaceae</taxon>
        <taxon>Sphingomonas</taxon>
    </lineage>
</organism>
<reference evidence="2" key="1">
    <citation type="journal article" date="2019" name="Int. J. Syst. Evol. Microbiol.">
        <title>The Global Catalogue of Microorganisms (GCM) 10K type strain sequencing project: providing services to taxonomists for standard genome sequencing and annotation.</title>
        <authorList>
            <consortium name="The Broad Institute Genomics Platform"/>
            <consortium name="The Broad Institute Genome Sequencing Center for Infectious Disease"/>
            <person name="Wu L."/>
            <person name="Ma J."/>
        </authorList>
    </citation>
    <scope>NUCLEOTIDE SEQUENCE [LARGE SCALE GENOMIC DNA]</scope>
    <source>
        <strain evidence="2">JCM 14603</strain>
    </source>
</reference>
<dbReference type="InterPro" id="IPR009678">
    <property type="entry name" value="Phage_tail_completion_R"/>
</dbReference>
<evidence type="ECO:0000313" key="1">
    <source>
        <dbReference type="EMBL" id="GAA0672692.1"/>
    </source>
</evidence>
<evidence type="ECO:0000313" key="2">
    <source>
        <dbReference type="Proteomes" id="UP001500238"/>
    </source>
</evidence>
<accession>A0ABP3T785</accession>
<sequence length="151" mass="16307">MRKPDSLKAVLLRSVKPLADNPENLTLFIDRGAIGCRAGSLSFQYSYTLNVVVQDFAGNLDTLIVPILGWIAENQSELLQKGDSQPFTFEAEILDGDLCDVSIDIALTERVRVTPAQGGVHVTHLDDTLPTDAFPGVAGVRLIDGVVDMTP</sequence>
<keyword evidence="2" id="KW-1185">Reference proteome</keyword>